<gene>
    <name evidence="1" type="ORF">BSTOLATCC_MIC59741</name>
</gene>
<reference evidence="1" key="1">
    <citation type="submission" date="2021-09" db="EMBL/GenBank/DDBJ databases">
        <authorList>
            <consortium name="AG Swart"/>
            <person name="Singh M."/>
            <person name="Singh A."/>
            <person name="Seah K."/>
            <person name="Emmerich C."/>
        </authorList>
    </citation>
    <scope>NUCLEOTIDE SEQUENCE</scope>
    <source>
        <strain evidence="1">ATCC30299</strain>
    </source>
</reference>
<evidence type="ECO:0000313" key="1">
    <source>
        <dbReference type="EMBL" id="CAG9333932.1"/>
    </source>
</evidence>
<comment type="caution">
    <text evidence="1">The sequence shown here is derived from an EMBL/GenBank/DDBJ whole genome shotgun (WGS) entry which is preliminary data.</text>
</comment>
<organism evidence="1 2">
    <name type="scientific">Blepharisma stoltei</name>
    <dbReference type="NCBI Taxonomy" id="1481888"/>
    <lineage>
        <taxon>Eukaryota</taxon>
        <taxon>Sar</taxon>
        <taxon>Alveolata</taxon>
        <taxon>Ciliophora</taxon>
        <taxon>Postciliodesmatophora</taxon>
        <taxon>Heterotrichea</taxon>
        <taxon>Heterotrichida</taxon>
        <taxon>Blepharismidae</taxon>
        <taxon>Blepharisma</taxon>
    </lineage>
</organism>
<protein>
    <submittedName>
        <fullName evidence="1">Uncharacterized protein</fullName>
    </submittedName>
</protein>
<keyword evidence="2" id="KW-1185">Reference proteome</keyword>
<sequence>MQSCKELHKQSLNLEHSCILCPHEYCFYFYAGSHLKWHNLNLFYESLWRSRIIQLKNFKRKSSIEILRRRW</sequence>
<accession>A0AAU9K7H4</accession>
<evidence type="ECO:0000313" key="2">
    <source>
        <dbReference type="Proteomes" id="UP001162131"/>
    </source>
</evidence>
<proteinExistence type="predicted"/>
<dbReference type="Proteomes" id="UP001162131">
    <property type="component" value="Unassembled WGS sequence"/>
</dbReference>
<dbReference type="EMBL" id="CAJZBQ010000057">
    <property type="protein sequence ID" value="CAG9333932.1"/>
    <property type="molecule type" value="Genomic_DNA"/>
</dbReference>
<name>A0AAU9K7H4_9CILI</name>
<dbReference type="AlphaFoldDB" id="A0AAU9K7H4"/>